<keyword evidence="2" id="KW-1185">Reference proteome</keyword>
<keyword evidence="1" id="KW-0489">Methyltransferase</keyword>
<protein>
    <submittedName>
        <fullName evidence="1">Methyltransferase domain-containing protein</fullName>
    </submittedName>
</protein>
<dbReference type="GO" id="GO:0008168">
    <property type="term" value="F:methyltransferase activity"/>
    <property type="evidence" value="ECO:0007669"/>
    <property type="project" value="UniProtKB-KW"/>
</dbReference>
<dbReference type="EMBL" id="FMWD01000011">
    <property type="protein sequence ID" value="SCZ66371.1"/>
    <property type="molecule type" value="Genomic_DNA"/>
</dbReference>
<organism evidence="1 2">
    <name type="scientific">Thiohalomonas denitrificans</name>
    <dbReference type="NCBI Taxonomy" id="415747"/>
    <lineage>
        <taxon>Bacteria</taxon>
        <taxon>Pseudomonadati</taxon>
        <taxon>Pseudomonadota</taxon>
        <taxon>Gammaproteobacteria</taxon>
        <taxon>Thiohalomonadales</taxon>
        <taxon>Thiohalomonadaceae</taxon>
        <taxon>Thiohalomonas</taxon>
    </lineage>
</organism>
<name>A0A1G5QYQ3_9GAMM</name>
<dbReference type="Gene3D" id="3.40.50.150">
    <property type="entry name" value="Vaccinia Virus protein VP39"/>
    <property type="match status" value="2"/>
</dbReference>
<dbReference type="Pfam" id="PF13489">
    <property type="entry name" value="Methyltransf_23"/>
    <property type="match status" value="1"/>
</dbReference>
<dbReference type="OrthoDB" id="9791944at2"/>
<evidence type="ECO:0000313" key="1">
    <source>
        <dbReference type="EMBL" id="SCZ66371.1"/>
    </source>
</evidence>
<dbReference type="GO" id="GO:0032259">
    <property type="term" value="P:methylation"/>
    <property type="evidence" value="ECO:0007669"/>
    <property type="project" value="UniProtKB-KW"/>
</dbReference>
<sequence length="223" mass="25846">MGEVIFTSKFGSGACPLCHTAGSETFFQDRRRDYLHCMECHLVFVPPAYHVSAKQEKGQYDLHENFPEDPGYRRFLNRLYESMQALLEPDSSGLDFGCGPGPTLSLMFEETGHRMAIFDTFYRPDTSVFAERYDFITATEVVEHLHRPGFELERLWECLKPGGRLGLMTKQVQDREAFAGWHYKNDITHVCFFSRQTFQWLADRWGARLEFHGSDVILLTKPE</sequence>
<gene>
    <name evidence="1" type="ORF">SAMN03097708_02955</name>
</gene>
<accession>A0A1G5QYQ3</accession>
<dbReference type="Proteomes" id="UP000199648">
    <property type="component" value="Unassembled WGS sequence"/>
</dbReference>
<proteinExistence type="predicted"/>
<dbReference type="AlphaFoldDB" id="A0A1G5QYQ3"/>
<reference evidence="1 2" key="1">
    <citation type="submission" date="2016-10" db="EMBL/GenBank/DDBJ databases">
        <authorList>
            <person name="de Groot N.N."/>
        </authorList>
    </citation>
    <scope>NUCLEOTIDE SEQUENCE [LARGE SCALE GENOMIC DNA]</scope>
    <source>
        <strain evidence="1 2">HLD2</strain>
    </source>
</reference>
<evidence type="ECO:0000313" key="2">
    <source>
        <dbReference type="Proteomes" id="UP000199648"/>
    </source>
</evidence>
<dbReference type="InterPro" id="IPR029063">
    <property type="entry name" value="SAM-dependent_MTases_sf"/>
</dbReference>
<dbReference type="STRING" id="415747.SAMN03097708_02955"/>
<keyword evidence="1" id="KW-0808">Transferase</keyword>
<dbReference type="SUPFAM" id="SSF53335">
    <property type="entry name" value="S-adenosyl-L-methionine-dependent methyltransferases"/>
    <property type="match status" value="1"/>
</dbReference>
<dbReference type="RefSeq" id="WP_092998703.1">
    <property type="nucleotide sequence ID" value="NZ_FMWD01000011.1"/>
</dbReference>